<accession>A0ABU5GXM9</accession>
<keyword evidence="3 12" id="KW-0812">Transmembrane</keyword>
<evidence type="ECO:0000256" key="5">
    <source>
        <dbReference type="ARBA" id="ARBA00022989"/>
    </source>
</evidence>
<dbReference type="PANTHER" id="PTHR35457:SF1">
    <property type="entry name" value="HEME A SYNTHASE"/>
    <property type="match status" value="1"/>
</dbReference>
<evidence type="ECO:0000313" key="13">
    <source>
        <dbReference type="EMBL" id="MDY7225947.1"/>
    </source>
</evidence>
<evidence type="ECO:0000256" key="4">
    <source>
        <dbReference type="ARBA" id="ARBA00022723"/>
    </source>
</evidence>
<protein>
    <submittedName>
        <fullName evidence="13">COX15/CtaA family protein</fullName>
    </submittedName>
</protein>
<dbReference type="Proteomes" id="UP001291309">
    <property type="component" value="Unassembled WGS sequence"/>
</dbReference>
<evidence type="ECO:0000256" key="6">
    <source>
        <dbReference type="ARBA" id="ARBA00023002"/>
    </source>
</evidence>
<evidence type="ECO:0000256" key="11">
    <source>
        <dbReference type="ARBA" id="ARBA00023444"/>
    </source>
</evidence>
<comment type="subcellular location">
    <subcellularLocation>
        <location evidence="1">Membrane</location>
        <topology evidence="1">Multi-pass membrane protein</topology>
    </subcellularLocation>
</comment>
<evidence type="ECO:0000256" key="10">
    <source>
        <dbReference type="ARBA" id="ARBA00023157"/>
    </source>
</evidence>
<gene>
    <name evidence="13" type="ORF">SYV04_06115</name>
</gene>
<dbReference type="PANTHER" id="PTHR35457">
    <property type="entry name" value="HEME A SYNTHASE"/>
    <property type="match status" value="1"/>
</dbReference>
<comment type="caution">
    <text evidence="13">The sequence shown here is derived from an EMBL/GenBank/DDBJ whole genome shotgun (WGS) entry which is preliminary data.</text>
</comment>
<keyword evidence="14" id="KW-1185">Reference proteome</keyword>
<feature type="transmembrane region" description="Helical" evidence="12">
    <location>
        <begin position="167"/>
        <end position="191"/>
    </location>
</feature>
<evidence type="ECO:0000256" key="3">
    <source>
        <dbReference type="ARBA" id="ARBA00022692"/>
    </source>
</evidence>
<evidence type="ECO:0000313" key="14">
    <source>
        <dbReference type="Proteomes" id="UP001291309"/>
    </source>
</evidence>
<feature type="transmembrane region" description="Helical" evidence="12">
    <location>
        <begin position="254"/>
        <end position="276"/>
    </location>
</feature>
<keyword evidence="9 12" id="KW-0472">Membrane</keyword>
<comment type="pathway">
    <text evidence="11">Porphyrin-containing compound metabolism.</text>
</comment>
<evidence type="ECO:0000256" key="9">
    <source>
        <dbReference type="ARBA" id="ARBA00023136"/>
    </source>
</evidence>
<name>A0ABU5GXM9_9BACT</name>
<feature type="transmembrane region" description="Helical" evidence="12">
    <location>
        <begin position="64"/>
        <end position="85"/>
    </location>
</feature>
<evidence type="ECO:0000256" key="7">
    <source>
        <dbReference type="ARBA" id="ARBA00023004"/>
    </source>
</evidence>
<keyword evidence="4" id="KW-0479">Metal-binding</keyword>
<keyword evidence="2" id="KW-1003">Cell membrane</keyword>
<feature type="transmembrane region" description="Helical" evidence="12">
    <location>
        <begin position="133"/>
        <end position="155"/>
    </location>
</feature>
<evidence type="ECO:0000256" key="8">
    <source>
        <dbReference type="ARBA" id="ARBA00023133"/>
    </source>
</evidence>
<keyword evidence="7" id="KW-0408">Iron</keyword>
<evidence type="ECO:0000256" key="2">
    <source>
        <dbReference type="ARBA" id="ARBA00022475"/>
    </source>
</evidence>
<dbReference type="RefSeq" id="WP_321544671.1">
    <property type="nucleotide sequence ID" value="NZ_JAXIVS010000002.1"/>
</dbReference>
<dbReference type="InterPro" id="IPR003780">
    <property type="entry name" value="COX15/CtaA_fam"/>
</dbReference>
<keyword evidence="6" id="KW-0560">Oxidoreductase</keyword>
<sequence>MTFPASSRRFQVFSYAVLLYTLAVVLWGAFVRATGSGAGCGDHWPVCNGVVIPREPTVATLIEYTHRVTSGLAMVLAVVLAVWGLRAHAPGHPARRASVAALILMLTEAAIGAGLVLFQYVAHDKSTGRGFWMAAHLINTFLLIGAQGLTAWWAGGRSRVALRGQGLAGGLVAAVVAGVMLLGVSGAIAALGDTLFPATSLAEGLRQDMSESAHVLLRLRVLHPVLAIVVGALVVVAASLLARLRPSPEVKRSATAVGVLYAVQLGAGLINLVLLAPVWMQLVHLLLADLVWLSLVRLSAAGLAEDAPRAELRPRESATLPSSSL</sequence>
<feature type="transmembrane region" description="Helical" evidence="12">
    <location>
        <begin position="12"/>
        <end position="30"/>
    </location>
</feature>
<keyword evidence="5 12" id="KW-1133">Transmembrane helix</keyword>
<dbReference type="InterPro" id="IPR050450">
    <property type="entry name" value="COX15/CtaA_HemeA_synthase"/>
</dbReference>
<keyword evidence="8" id="KW-0350">Heme biosynthesis</keyword>
<evidence type="ECO:0000256" key="1">
    <source>
        <dbReference type="ARBA" id="ARBA00004141"/>
    </source>
</evidence>
<proteinExistence type="predicted"/>
<dbReference type="Pfam" id="PF02628">
    <property type="entry name" value="COX15-CtaA"/>
    <property type="match status" value="1"/>
</dbReference>
<dbReference type="EMBL" id="JAXIVS010000002">
    <property type="protein sequence ID" value="MDY7225947.1"/>
    <property type="molecule type" value="Genomic_DNA"/>
</dbReference>
<feature type="transmembrane region" description="Helical" evidence="12">
    <location>
        <begin position="97"/>
        <end position="121"/>
    </location>
</feature>
<organism evidence="13 14">
    <name type="scientific">Hyalangium rubrum</name>
    <dbReference type="NCBI Taxonomy" id="3103134"/>
    <lineage>
        <taxon>Bacteria</taxon>
        <taxon>Pseudomonadati</taxon>
        <taxon>Myxococcota</taxon>
        <taxon>Myxococcia</taxon>
        <taxon>Myxococcales</taxon>
        <taxon>Cystobacterineae</taxon>
        <taxon>Archangiaceae</taxon>
        <taxon>Hyalangium</taxon>
    </lineage>
</organism>
<feature type="transmembrane region" description="Helical" evidence="12">
    <location>
        <begin position="221"/>
        <end position="242"/>
    </location>
</feature>
<reference evidence="13 14" key="1">
    <citation type="submission" date="2023-12" db="EMBL/GenBank/DDBJ databases">
        <title>the genome sequence of Hyalangium sp. s54d21.</title>
        <authorList>
            <person name="Zhang X."/>
        </authorList>
    </citation>
    <scope>NUCLEOTIDE SEQUENCE [LARGE SCALE GENOMIC DNA]</scope>
    <source>
        <strain evidence="14">s54d21</strain>
    </source>
</reference>
<evidence type="ECO:0000256" key="12">
    <source>
        <dbReference type="SAM" id="Phobius"/>
    </source>
</evidence>
<keyword evidence="10" id="KW-1015">Disulfide bond</keyword>